<dbReference type="Pfam" id="PF07536">
    <property type="entry name" value="HWE_HK"/>
    <property type="match status" value="1"/>
</dbReference>
<dbReference type="InterPro" id="IPR013656">
    <property type="entry name" value="PAS_4"/>
</dbReference>
<feature type="transmembrane region" description="Helical" evidence="8">
    <location>
        <begin position="51"/>
        <end position="67"/>
    </location>
</feature>
<dbReference type="RefSeq" id="WP_304560338.1">
    <property type="nucleotide sequence ID" value="NZ_JAUQSZ010000003.1"/>
</dbReference>
<evidence type="ECO:0000259" key="9">
    <source>
        <dbReference type="SMART" id="SM00911"/>
    </source>
</evidence>
<dbReference type="Gene3D" id="3.30.565.10">
    <property type="entry name" value="Histidine kinase-like ATPase, C-terminal domain"/>
    <property type="match status" value="1"/>
</dbReference>
<feature type="domain" description="Signal transduction histidine kinase HWE region" evidence="9">
    <location>
        <begin position="266"/>
        <end position="347"/>
    </location>
</feature>
<dbReference type="PANTHER" id="PTHR41523">
    <property type="entry name" value="TWO-COMPONENT SYSTEM SENSOR PROTEIN"/>
    <property type="match status" value="1"/>
</dbReference>
<evidence type="ECO:0000256" key="6">
    <source>
        <dbReference type="ARBA" id="ARBA00022777"/>
    </source>
</evidence>
<reference evidence="10" key="1">
    <citation type="submission" date="2023-07" db="EMBL/GenBank/DDBJ databases">
        <authorList>
            <person name="Kim M.K."/>
        </authorList>
    </citation>
    <scope>NUCLEOTIDE SEQUENCE</scope>
    <source>
        <strain evidence="10">CA1-15</strain>
    </source>
</reference>
<organism evidence="10 11">
    <name type="scientific">Sphingomonas immobilis</name>
    <dbReference type="NCBI Taxonomy" id="3063997"/>
    <lineage>
        <taxon>Bacteria</taxon>
        <taxon>Pseudomonadati</taxon>
        <taxon>Pseudomonadota</taxon>
        <taxon>Alphaproteobacteria</taxon>
        <taxon>Sphingomonadales</taxon>
        <taxon>Sphingomonadaceae</taxon>
        <taxon>Sphingomonas</taxon>
    </lineage>
</organism>
<comment type="catalytic activity">
    <reaction evidence="1">
        <text>ATP + protein L-histidine = ADP + protein N-phospho-L-histidine.</text>
        <dbReference type="EC" id="2.7.13.3"/>
    </reaction>
</comment>
<keyword evidence="4" id="KW-0808">Transferase</keyword>
<dbReference type="EMBL" id="JAUQSZ010000003">
    <property type="protein sequence ID" value="MDO7841880.1"/>
    <property type="molecule type" value="Genomic_DNA"/>
</dbReference>
<keyword evidence="3" id="KW-0597">Phosphoprotein</keyword>
<proteinExistence type="predicted"/>
<keyword evidence="6 10" id="KW-0418">Kinase</keyword>
<evidence type="ECO:0000256" key="4">
    <source>
        <dbReference type="ARBA" id="ARBA00022679"/>
    </source>
</evidence>
<keyword evidence="8" id="KW-0812">Transmembrane</keyword>
<dbReference type="InterPro" id="IPR011102">
    <property type="entry name" value="Sig_transdc_His_kinase_HWE"/>
</dbReference>
<dbReference type="InterPro" id="IPR035965">
    <property type="entry name" value="PAS-like_dom_sf"/>
</dbReference>
<dbReference type="Gene3D" id="3.30.450.20">
    <property type="entry name" value="PAS domain"/>
    <property type="match status" value="1"/>
</dbReference>
<accession>A0ABT8ZXZ2</accession>
<feature type="transmembrane region" description="Helical" evidence="8">
    <location>
        <begin position="100"/>
        <end position="118"/>
    </location>
</feature>
<dbReference type="EC" id="2.7.13.3" evidence="2"/>
<dbReference type="SUPFAM" id="SSF55785">
    <property type="entry name" value="PYP-like sensor domain (PAS domain)"/>
    <property type="match status" value="1"/>
</dbReference>
<dbReference type="PANTHER" id="PTHR41523:SF7">
    <property type="entry name" value="HISTIDINE KINASE"/>
    <property type="match status" value="1"/>
</dbReference>
<evidence type="ECO:0000256" key="5">
    <source>
        <dbReference type="ARBA" id="ARBA00022741"/>
    </source>
</evidence>
<keyword evidence="11" id="KW-1185">Reference proteome</keyword>
<keyword evidence="8" id="KW-0472">Membrane</keyword>
<comment type="caution">
    <text evidence="10">The sequence shown here is derived from an EMBL/GenBank/DDBJ whole genome shotgun (WGS) entry which is preliminary data.</text>
</comment>
<dbReference type="Pfam" id="PF08448">
    <property type="entry name" value="PAS_4"/>
    <property type="match status" value="1"/>
</dbReference>
<evidence type="ECO:0000256" key="3">
    <source>
        <dbReference type="ARBA" id="ARBA00022553"/>
    </source>
</evidence>
<keyword evidence="7" id="KW-0067">ATP-binding</keyword>
<name>A0ABT8ZXZ2_9SPHN</name>
<protein>
    <recommendedName>
        <fullName evidence="2">histidine kinase</fullName>
        <ecNumber evidence="2">2.7.13.3</ecNumber>
    </recommendedName>
</protein>
<evidence type="ECO:0000256" key="7">
    <source>
        <dbReference type="ARBA" id="ARBA00022840"/>
    </source>
</evidence>
<evidence type="ECO:0000256" key="8">
    <source>
        <dbReference type="SAM" id="Phobius"/>
    </source>
</evidence>
<dbReference type="InterPro" id="IPR036890">
    <property type="entry name" value="HATPase_C_sf"/>
</dbReference>
<evidence type="ECO:0000256" key="1">
    <source>
        <dbReference type="ARBA" id="ARBA00000085"/>
    </source>
</evidence>
<dbReference type="GO" id="GO:0016301">
    <property type="term" value="F:kinase activity"/>
    <property type="evidence" value="ECO:0007669"/>
    <property type="project" value="UniProtKB-KW"/>
</dbReference>
<evidence type="ECO:0000256" key="2">
    <source>
        <dbReference type="ARBA" id="ARBA00012438"/>
    </source>
</evidence>
<keyword evidence="5" id="KW-0547">Nucleotide-binding</keyword>
<dbReference type="Proteomes" id="UP001176468">
    <property type="component" value="Unassembled WGS sequence"/>
</dbReference>
<sequence length="461" mass="49997">MKRTENSPFLDRILTWSLDHPMPALRRYLIATLVILMIAVVRAAFVTELLPWLLFIPAVVGITLILGEGTGLYASLLATFAAAITLGTFVQEYYLTGQQWAGSVLFLITAGGLARVVGELRAAFRRARALNVELSEREAFTSSVLASSTDCIKVIDLDGRLSFMSEGGMKVMEVSDFNDIKGCPWPDFWQDAGNTEARNAIANAKLGLTSHFTGKADTFLGTPRWWDVSVSPILGPDGKPDRILSVSRDMTALLEAREQQQLLNGELGHRLKNVLALVQSIANQTFRQSDSVEEANAAFASRLAALGKATDVLTSTAWRSAHLDDIVRAGLTSVEGLGDRVQTGGPAMKLDSQVALALTLALHELATNACKYGALSNDSGMVSLIWDYEAVENTSDTRFSLQWQERGGPPVLPPTRKGFGSKMIERSLRSYFRGETSLSFDPAGVVFRIDAPLPKSGASVA</sequence>
<evidence type="ECO:0000313" key="11">
    <source>
        <dbReference type="Proteomes" id="UP001176468"/>
    </source>
</evidence>
<feature type="transmembrane region" description="Helical" evidence="8">
    <location>
        <begin position="28"/>
        <end position="45"/>
    </location>
</feature>
<keyword evidence="8" id="KW-1133">Transmembrane helix</keyword>
<gene>
    <name evidence="10" type="ORF">Q5H94_06050</name>
</gene>
<dbReference type="SMART" id="SM00911">
    <property type="entry name" value="HWE_HK"/>
    <property type="match status" value="1"/>
</dbReference>
<evidence type="ECO:0000313" key="10">
    <source>
        <dbReference type="EMBL" id="MDO7841880.1"/>
    </source>
</evidence>